<evidence type="ECO:0000256" key="1">
    <source>
        <dbReference type="HAMAP-Rule" id="MF_01866"/>
    </source>
</evidence>
<organism evidence="3 4">
    <name type="scientific">Spartinivicinus poritis</name>
    <dbReference type="NCBI Taxonomy" id="2994640"/>
    <lineage>
        <taxon>Bacteria</taxon>
        <taxon>Pseudomonadati</taxon>
        <taxon>Pseudomonadota</taxon>
        <taxon>Gammaproteobacteria</taxon>
        <taxon>Oceanospirillales</taxon>
        <taxon>Zooshikellaceae</taxon>
        <taxon>Spartinivicinus</taxon>
    </lineage>
</organism>
<dbReference type="SUPFAM" id="SSF160191">
    <property type="entry name" value="YcgL-like"/>
    <property type="match status" value="1"/>
</dbReference>
<reference evidence="3 4" key="1">
    <citation type="submission" date="2022-11" db="EMBL/GenBank/DDBJ databases">
        <title>Spartinivicinus poritis sp. nov., isolated from scleractinian coral Porites lutea.</title>
        <authorList>
            <person name="Zhang G."/>
            <person name="Cai L."/>
            <person name="Wei Q."/>
        </authorList>
    </citation>
    <scope>NUCLEOTIDE SEQUENCE [LARGE SCALE GENOMIC DNA]</scope>
    <source>
        <strain evidence="3 4">A2-2</strain>
    </source>
</reference>
<dbReference type="PANTHER" id="PTHR38109:SF1">
    <property type="entry name" value="PROTEIN YCGL"/>
    <property type="match status" value="1"/>
</dbReference>
<accession>A0ABT5UJ44</accession>
<dbReference type="InterPro" id="IPR038068">
    <property type="entry name" value="YcgL-like_sf"/>
</dbReference>
<feature type="domain" description="YcgL" evidence="2">
    <location>
        <begin position="4"/>
        <end position="88"/>
    </location>
</feature>
<proteinExistence type="inferred from homology"/>
<dbReference type="EMBL" id="JAPMOU010000063">
    <property type="protein sequence ID" value="MDE1465448.1"/>
    <property type="molecule type" value="Genomic_DNA"/>
</dbReference>
<dbReference type="PANTHER" id="PTHR38109">
    <property type="entry name" value="PROTEIN YCGL"/>
    <property type="match status" value="1"/>
</dbReference>
<evidence type="ECO:0000259" key="2">
    <source>
        <dbReference type="PROSITE" id="PS51648"/>
    </source>
</evidence>
<dbReference type="PROSITE" id="PS51648">
    <property type="entry name" value="YCGL"/>
    <property type="match status" value="1"/>
</dbReference>
<keyword evidence="4" id="KW-1185">Reference proteome</keyword>
<dbReference type="InterPro" id="IPR027354">
    <property type="entry name" value="YcgL_dom"/>
</dbReference>
<sequence length="98" mass="11222">MNKQIVSIYKSPNKDEMYLYAAKQAKLSEVPEALLQLFGKPEHVMDLLLTPEKSLARVEASQVMKDIDEKGFYLQMPPAKDDYLIEFPEEFLSKGDPV</sequence>
<evidence type="ECO:0000313" key="3">
    <source>
        <dbReference type="EMBL" id="MDE1465448.1"/>
    </source>
</evidence>
<evidence type="ECO:0000313" key="4">
    <source>
        <dbReference type="Proteomes" id="UP001528823"/>
    </source>
</evidence>
<dbReference type="HAMAP" id="MF_01866">
    <property type="entry name" value="UPF0745"/>
    <property type="match status" value="1"/>
</dbReference>
<dbReference type="Pfam" id="PF05166">
    <property type="entry name" value="YcgL"/>
    <property type="match status" value="1"/>
</dbReference>
<dbReference type="Gene3D" id="3.10.510.20">
    <property type="entry name" value="YcgL domain"/>
    <property type="match status" value="1"/>
</dbReference>
<comment type="caution">
    <text evidence="3">The sequence shown here is derived from an EMBL/GenBank/DDBJ whole genome shotgun (WGS) entry which is preliminary data.</text>
</comment>
<name>A0ABT5UJ44_9GAMM</name>
<dbReference type="Proteomes" id="UP001528823">
    <property type="component" value="Unassembled WGS sequence"/>
</dbReference>
<protein>
    <recommendedName>
        <fullName evidence="1">YcgL domain-containing protein ORQ98_26130</fullName>
    </recommendedName>
</protein>
<gene>
    <name evidence="3" type="ORF">ORQ98_26130</name>
</gene>